<proteinExistence type="predicted"/>
<keyword evidence="2" id="KW-1185">Reference proteome</keyword>
<dbReference type="Proteomes" id="UP001184853">
    <property type="component" value="Unassembled WGS sequence"/>
</dbReference>
<organism evidence="1 2">
    <name type="scientific">Chryseobacterium geocarposphaerae</name>
    <dbReference type="NCBI Taxonomy" id="1416776"/>
    <lineage>
        <taxon>Bacteria</taxon>
        <taxon>Pseudomonadati</taxon>
        <taxon>Bacteroidota</taxon>
        <taxon>Flavobacteriia</taxon>
        <taxon>Flavobacteriales</taxon>
        <taxon>Weeksellaceae</taxon>
        <taxon>Chryseobacterium group</taxon>
        <taxon>Chryseobacterium</taxon>
    </lineage>
</organism>
<dbReference type="EMBL" id="JAVDQS010000008">
    <property type="protein sequence ID" value="MDR6405990.1"/>
    <property type="molecule type" value="Genomic_DNA"/>
</dbReference>
<name>A0ABU1LHG4_9FLAO</name>
<accession>A0ABU1LHG4</accession>
<reference evidence="1 2" key="1">
    <citation type="submission" date="2023-07" db="EMBL/GenBank/DDBJ databases">
        <title>Sorghum-associated microbial communities from plants grown in Nebraska, USA.</title>
        <authorList>
            <person name="Schachtman D."/>
        </authorList>
    </citation>
    <scope>NUCLEOTIDE SEQUENCE [LARGE SCALE GENOMIC DNA]</scope>
    <source>
        <strain evidence="1 2">DS1709</strain>
    </source>
</reference>
<protein>
    <submittedName>
        <fullName evidence="1">Uncharacterized protein</fullName>
    </submittedName>
</protein>
<comment type="caution">
    <text evidence="1">The sequence shown here is derived from an EMBL/GenBank/DDBJ whole genome shotgun (WGS) entry which is preliminary data.</text>
</comment>
<evidence type="ECO:0000313" key="2">
    <source>
        <dbReference type="Proteomes" id="UP001184853"/>
    </source>
</evidence>
<gene>
    <name evidence="1" type="ORF">J2781_002934</name>
</gene>
<evidence type="ECO:0000313" key="1">
    <source>
        <dbReference type="EMBL" id="MDR6405990.1"/>
    </source>
</evidence>
<sequence>MENTSFKTLEIPEPWYWTNENLSDQLQIELNKDHILKGKIVKTVARRQDNDDILIHYSRLQNYIKTGKMYLKTEF</sequence>